<dbReference type="InterPro" id="IPR036397">
    <property type="entry name" value="RNaseH_sf"/>
</dbReference>
<dbReference type="Proteomes" id="UP000314980">
    <property type="component" value="Unassembled WGS sequence"/>
</dbReference>
<dbReference type="InParanoid" id="A0A4W6D483"/>
<dbReference type="Ensembl" id="ENSLCAT00010020059.1">
    <property type="protein sequence ID" value="ENSLCAP00010019634.1"/>
    <property type="gene ID" value="ENSLCAG00010009275.1"/>
</dbReference>
<protein>
    <recommendedName>
        <fullName evidence="4">Tc1-like transposase DDE domain-containing protein</fullName>
    </recommendedName>
</protein>
<reference evidence="2" key="2">
    <citation type="submission" date="2025-08" db="UniProtKB">
        <authorList>
            <consortium name="Ensembl"/>
        </authorList>
    </citation>
    <scope>IDENTIFICATION</scope>
</reference>
<dbReference type="Gene3D" id="3.30.420.10">
    <property type="entry name" value="Ribonuclease H-like superfamily/Ribonuclease H"/>
    <property type="match status" value="1"/>
</dbReference>
<feature type="region of interest" description="Disordered" evidence="1">
    <location>
        <begin position="1"/>
        <end position="27"/>
    </location>
</feature>
<evidence type="ECO:0000313" key="2">
    <source>
        <dbReference type="Ensembl" id="ENSLCAP00010019634.1"/>
    </source>
</evidence>
<proteinExistence type="predicted"/>
<dbReference type="GeneTree" id="ENSGT01120000272594"/>
<reference evidence="3" key="1">
    <citation type="submission" date="2015-09" db="EMBL/GenBank/DDBJ databases">
        <authorList>
            <person name="Sai Rama Sridatta P."/>
        </authorList>
    </citation>
    <scope>NUCLEOTIDE SEQUENCE [LARGE SCALE GENOMIC DNA]</scope>
</reference>
<reference evidence="2" key="3">
    <citation type="submission" date="2025-09" db="UniProtKB">
        <authorList>
            <consortium name="Ensembl"/>
        </authorList>
    </citation>
    <scope>IDENTIFICATION</scope>
</reference>
<dbReference type="AlphaFoldDB" id="A0A4W6D483"/>
<accession>A0A4W6D483</accession>
<sequence>MTRSKPISLTTVKRRLRKQDNDHKHSSKLCRSYLDRKDEEGVLRKMDWPPQCPDLSPVELVWDKLDRSVRKVHPTNQQSFIDELKKAWNAIPGTYRKKNLVERMPRTCHAVVKARGGYSEKSQV</sequence>
<dbReference type="GO" id="GO:0003676">
    <property type="term" value="F:nucleic acid binding"/>
    <property type="evidence" value="ECO:0007669"/>
    <property type="project" value="InterPro"/>
</dbReference>
<organism evidence="2 3">
    <name type="scientific">Lates calcarifer</name>
    <name type="common">Barramundi</name>
    <name type="synonym">Holocentrus calcarifer</name>
    <dbReference type="NCBI Taxonomy" id="8187"/>
    <lineage>
        <taxon>Eukaryota</taxon>
        <taxon>Metazoa</taxon>
        <taxon>Chordata</taxon>
        <taxon>Craniata</taxon>
        <taxon>Vertebrata</taxon>
        <taxon>Euteleostomi</taxon>
        <taxon>Actinopterygii</taxon>
        <taxon>Neopterygii</taxon>
        <taxon>Teleostei</taxon>
        <taxon>Neoteleostei</taxon>
        <taxon>Acanthomorphata</taxon>
        <taxon>Carangaria</taxon>
        <taxon>Carangaria incertae sedis</taxon>
        <taxon>Centropomidae</taxon>
        <taxon>Lates</taxon>
    </lineage>
</organism>
<evidence type="ECO:0000256" key="1">
    <source>
        <dbReference type="SAM" id="MobiDB-lite"/>
    </source>
</evidence>
<name>A0A4W6D483_LATCA</name>
<feature type="compositionally biased region" description="Polar residues" evidence="1">
    <location>
        <begin position="1"/>
        <end position="11"/>
    </location>
</feature>
<evidence type="ECO:0008006" key="4">
    <source>
        <dbReference type="Google" id="ProtNLM"/>
    </source>
</evidence>
<evidence type="ECO:0000313" key="3">
    <source>
        <dbReference type="Proteomes" id="UP000314980"/>
    </source>
</evidence>
<keyword evidence="3" id="KW-1185">Reference proteome</keyword>
<dbReference type="STRING" id="8187.ENSLCAP00010019634"/>